<dbReference type="EMBL" id="JBBMFC010000023">
    <property type="protein sequence ID" value="MEQ2579585.1"/>
    <property type="molecule type" value="Genomic_DNA"/>
</dbReference>
<comment type="caution">
    <text evidence="3">The sequence shown here is derived from an EMBL/GenBank/DDBJ whole genome shotgun (WGS) entry which is preliminary data.</text>
</comment>
<accession>A0ABV1I318</accession>
<dbReference type="Pfam" id="PF02021">
    <property type="entry name" value="UPF0102"/>
    <property type="match status" value="1"/>
</dbReference>
<evidence type="ECO:0000256" key="2">
    <source>
        <dbReference type="HAMAP-Rule" id="MF_00048"/>
    </source>
</evidence>
<dbReference type="InterPro" id="IPR003509">
    <property type="entry name" value="UPF0102_YraN-like"/>
</dbReference>
<dbReference type="HAMAP" id="MF_00048">
    <property type="entry name" value="UPF0102"/>
    <property type="match status" value="1"/>
</dbReference>
<dbReference type="PANTHER" id="PTHR34039:SF1">
    <property type="entry name" value="UPF0102 PROTEIN YRAN"/>
    <property type="match status" value="1"/>
</dbReference>
<dbReference type="PANTHER" id="PTHR34039">
    <property type="entry name" value="UPF0102 PROTEIN YRAN"/>
    <property type="match status" value="1"/>
</dbReference>
<dbReference type="NCBIfam" id="TIGR00252">
    <property type="entry name" value="YraN family protein"/>
    <property type="match status" value="1"/>
</dbReference>
<gene>
    <name evidence="3" type="ORF">WMO62_12205</name>
</gene>
<protein>
    <recommendedName>
        <fullName evidence="2">UPF0102 protein WMO62_12205</fullName>
    </recommendedName>
</protein>
<dbReference type="CDD" id="cd20736">
    <property type="entry name" value="PoNe_Nuclease"/>
    <property type="match status" value="1"/>
</dbReference>
<reference evidence="3 4" key="1">
    <citation type="submission" date="2024-03" db="EMBL/GenBank/DDBJ databases">
        <title>Human intestinal bacterial collection.</title>
        <authorList>
            <person name="Pauvert C."/>
            <person name="Hitch T.C.A."/>
            <person name="Clavel T."/>
        </authorList>
    </citation>
    <scope>NUCLEOTIDE SEQUENCE [LARGE SCALE GENOMIC DNA]</scope>
    <source>
        <strain evidence="3 4">CLA-AA-H78B</strain>
    </source>
</reference>
<dbReference type="Proteomes" id="UP001470288">
    <property type="component" value="Unassembled WGS sequence"/>
</dbReference>
<dbReference type="RefSeq" id="WP_118439396.1">
    <property type="nucleotide sequence ID" value="NZ_JBBMFC010000023.1"/>
</dbReference>
<proteinExistence type="inferred from homology"/>
<comment type="similarity">
    <text evidence="1 2">Belongs to the UPF0102 family.</text>
</comment>
<sequence length="117" mass="13866">MNKRKTGTEYEELAARWLTGKGFEILEKNYRCRIGEIDLIARDGRYLVFVEVKYRSDEKAGDPSEAVNWYKQKKICQTASWYLRQKRIPEDMPCRFDVVSILGSEIYHIKNAFEYAE</sequence>
<evidence type="ECO:0000313" key="4">
    <source>
        <dbReference type="Proteomes" id="UP001470288"/>
    </source>
</evidence>
<dbReference type="Gene3D" id="3.40.1350.10">
    <property type="match status" value="1"/>
</dbReference>
<keyword evidence="4" id="KW-1185">Reference proteome</keyword>
<organism evidence="3 4">
    <name type="scientific">Hominiventricola aquisgranensis</name>
    <dbReference type="NCBI Taxonomy" id="3133164"/>
    <lineage>
        <taxon>Bacteria</taxon>
        <taxon>Bacillati</taxon>
        <taxon>Bacillota</taxon>
        <taxon>Clostridia</taxon>
        <taxon>Lachnospirales</taxon>
        <taxon>Lachnospiraceae</taxon>
        <taxon>Hominiventricola</taxon>
    </lineage>
</organism>
<evidence type="ECO:0000256" key="1">
    <source>
        <dbReference type="ARBA" id="ARBA00006738"/>
    </source>
</evidence>
<name>A0ABV1I318_9FIRM</name>
<dbReference type="InterPro" id="IPR011856">
    <property type="entry name" value="tRNA_endonuc-like_dom_sf"/>
</dbReference>
<dbReference type="SUPFAM" id="SSF52980">
    <property type="entry name" value="Restriction endonuclease-like"/>
    <property type="match status" value="1"/>
</dbReference>
<evidence type="ECO:0000313" key="3">
    <source>
        <dbReference type="EMBL" id="MEQ2579585.1"/>
    </source>
</evidence>
<dbReference type="InterPro" id="IPR011335">
    <property type="entry name" value="Restrct_endonuc-II-like"/>
</dbReference>
<dbReference type="NCBIfam" id="NF009150">
    <property type="entry name" value="PRK12497.1-3"/>
    <property type="match status" value="1"/>
</dbReference>